<evidence type="ECO:0000256" key="8">
    <source>
        <dbReference type="ARBA" id="ARBA00023002"/>
    </source>
</evidence>
<dbReference type="InterPro" id="IPR036280">
    <property type="entry name" value="Multihaem_cyt_sf"/>
</dbReference>
<comment type="subcellular location">
    <subcellularLocation>
        <location evidence="1">Cell envelope</location>
    </subcellularLocation>
</comment>
<dbReference type="EC" id="1.7.2.2" evidence="3"/>
<keyword evidence="5" id="KW-0479">Metal-binding</keyword>
<dbReference type="GO" id="GO:0030288">
    <property type="term" value="C:outer membrane-bounded periplasmic space"/>
    <property type="evidence" value="ECO:0007669"/>
    <property type="project" value="TreeGrafter"/>
</dbReference>
<keyword evidence="7" id="KW-0106">Calcium</keyword>
<evidence type="ECO:0000256" key="9">
    <source>
        <dbReference type="ARBA" id="ARBA00023004"/>
    </source>
</evidence>
<dbReference type="PANTHER" id="PTHR30633:SF0">
    <property type="entry name" value="CYTOCHROME C-552"/>
    <property type="match status" value="1"/>
</dbReference>
<evidence type="ECO:0000256" key="2">
    <source>
        <dbReference type="ARBA" id="ARBA00009288"/>
    </source>
</evidence>
<sequence>MINPIIDVMMKATRPLRSKTGLGIIVSGLALLTLTSWSLQSAEIDPNQIKFPNQFSSWEATVEQEEREDMLAQYPASIILWAGSSFAKEYHSPRGHQFAVADVTHTLRTGVAIAEGDKGLSASCWTCKTPDAPRLMKEMGIQGYSGANFVDLGREIKSVVYCSDCHVDGSAELALPRPHAQDAMAKIKLPFDKQDSTMQGAQVCGQCHVSYYFQPENNNKVNIPWIFGNTADTIEKYYDTRRFYEWIHPISKTPILKARHPEFEHWSRSTHAKKGVTCITCHMPETKDEQGNAFTDHKVASAMDNFEQACSSCHGSKAAMVTKLDKIKANIDAKARNVESLLVKAHYEAKAAWDAGATWPQMNDSIMAIRHAQWRWDFAMASHGLFAHNPKEGVELLDMATEQITYGREALARVLSQLSVEKVEYPDYSTKEKAHAAIGFVEADAVKAKQAFIKQEVEKHWHPVAKTGY</sequence>
<evidence type="ECO:0000256" key="3">
    <source>
        <dbReference type="ARBA" id="ARBA00011887"/>
    </source>
</evidence>
<dbReference type="AlphaFoldDB" id="A0A9X1Z660"/>
<dbReference type="Pfam" id="PF02335">
    <property type="entry name" value="Cytochrom_C552"/>
    <property type="match status" value="1"/>
</dbReference>
<dbReference type="GO" id="GO:0020037">
    <property type="term" value="F:heme binding"/>
    <property type="evidence" value="ECO:0007669"/>
    <property type="project" value="TreeGrafter"/>
</dbReference>
<keyword evidence="9" id="KW-0408">Iron</keyword>
<evidence type="ECO:0000256" key="5">
    <source>
        <dbReference type="ARBA" id="ARBA00022723"/>
    </source>
</evidence>
<dbReference type="Gene3D" id="1.10.1130.10">
    <property type="entry name" value="Flavocytochrome C3, Chain A"/>
    <property type="match status" value="1"/>
</dbReference>
<keyword evidence="8" id="KW-0560">Oxidoreductase</keyword>
<proteinExistence type="inferred from homology"/>
<dbReference type="InterPro" id="IPR003321">
    <property type="entry name" value="Cyt_c552"/>
</dbReference>
<dbReference type="EMBL" id="JAKILJ010000033">
    <property type="protein sequence ID" value="MCL1106425.1"/>
    <property type="molecule type" value="Genomic_DNA"/>
</dbReference>
<keyword evidence="12" id="KW-1185">Reference proteome</keyword>
<dbReference type="PANTHER" id="PTHR30633">
    <property type="entry name" value="CYTOCHROME C-552 RESPIRATORY NITRITE REDUCTASE"/>
    <property type="match status" value="1"/>
</dbReference>
<name>A0A9X1Z660_9GAMM</name>
<evidence type="ECO:0000313" key="12">
    <source>
        <dbReference type="Proteomes" id="UP001139408"/>
    </source>
</evidence>
<dbReference type="Proteomes" id="UP001139408">
    <property type="component" value="Unassembled WGS sequence"/>
</dbReference>
<dbReference type="GO" id="GO:0046872">
    <property type="term" value="F:metal ion binding"/>
    <property type="evidence" value="ECO:0007669"/>
    <property type="project" value="UniProtKB-KW"/>
</dbReference>
<dbReference type="PIRSF" id="PIRSF000243">
    <property type="entry name" value="Cyt_c552"/>
    <property type="match status" value="1"/>
</dbReference>
<dbReference type="RefSeq" id="WP_188925803.1">
    <property type="nucleotide sequence ID" value="NZ_BMQI01000031.1"/>
</dbReference>
<evidence type="ECO:0000256" key="7">
    <source>
        <dbReference type="ARBA" id="ARBA00022837"/>
    </source>
</evidence>
<comment type="similarity">
    <text evidence="2">Belongs to the cytochrome c-552 family.</text>
</comment>
<accession>A0A9X1Z660</accession>
<evidence type="ECO:0000313" key="11">
    <source>
        <dbReference type="EMBL" id="MCL1106425.1"/>
    </source>
</evidence>
<dbReference type="Gene3D" id="1.20.140.10">
    <property type="entry name" value="Butyryl-CoA Dehydrogenase, subunit A, domain 3"/>
    <property type="match status" value="1"/>
</dbReference>
<organism evidence="11 12">
    <name type="scientific">Shewanella algicola</name>
    <dbReference type="NCBI Taxonomy" id="640633"/>
    <lineage>
        <taxon>Bacteria</taxon>
        <taxon>Pseudomonadati</taxon>
        <taxon>Pseudomonadota</taxon>
        <taxon>Gammaproteobacteria</taxon>
        <taxon>Alteromonadales</taxon>
        <taxon>Shewanellaceae</taxon>
        <taxon>Shewanella</taxon>
    </lineage>
</organism>
<dbReference type="GO" id="GO:0042279">
    <property type="term" value="F:nitrite reductase (cytochrome, ammonia-forming) activity"/>
    <property type="evidence" value="ECO:0007669"/>
    <property type="project" value="UniProtKB-EC"/>
</dbReference>
<keyword evidence="6" id="KW-0732">Signal</keyword>
<evidence type="ECO:0000256" key="4">
    <source>
        <dbReference type="ARBA" id="ARBA00022617"/>
    </source>
</evidence>
<dbReference type="CDD" id="cd00548">
    <property type="entry name" value="NrfA-like"/>
    <property type="match status" value="1"/>
</dbReference>
<protein>
    <recommendedName>
        <fullName evidence="3">nitrite reductase (cytochrome; ammonia-forming)</fullName>
        <ecNumber evidence="3">1.7.2.2</ecNumber>
    </recommendedName>
</protein>
<comment type="catalytic activity">
    <reaction evidence="10">
        <text>6 Fe(III)-[cytochrome c] + NH4(+) + 2 H2O = 6 Fe(II)-[cytochrome c] + nitrite + 8 H(+)</text>
        <dbReference type="Rhea" id="RHEA:13089"/>
        <dbReference type="Rhea" id="RHEA-COMP:10350"/>
        <dbReference type="Rhea" id="RHEA-COMP:14399"/>
        <dbReference type="ChEBI" id="CHEBI:15377"/>
        <dbReference type="ChEBI" id="CHEBI:15378"/>
        <dbReference type="ChEBI" id="CHEBI:16301"/>
        <dbReference type="ChEBI" id="CHEBI:28938"/>
        <dbReference type="ChEBI" id="CHEBI:29033"/>
        <dbReference type="ChEBI" id="CHEBI:29034"/>
        <dbReference type="EC" id="1.7.2.2"/>
    </reaction>
</comment>
<keyword evidence="4" id="KW-0349">Heme</keyword>
<evidence type="ECO:0000256" key="10">
    <source>
        <dbReference type="ARBA" id="ARBA00049131"/>
    </source>
</evidence>
<evidence type="ECO:0000256" key="6">
    <source>
        <dbReference type="ARBA" id="ARBA00022729"/>
    </source>
</evidence>
<evidence type="ECO:0000256" key="1">
    <source>
        <dbReference type="ARBA" id="ARBA00004196"/>
    </source>
</evidence>
<comment type="caution">
    <text evidence="11">The sequence shown here is derived from an EMBL/GenBank/DDBJ whole genome shotgun (WGS) entry which is preliminary data.</text>
</comment>
<reference evidence="11" key="1">
    <citation type="submission" date="2022-01" db="EMBL/GenBank/DDBJ databases">
        <title>Whole genome-based taxonomy of the Shewanellaceae.</title>
        <authorList>
            <person name="Martin-Rodriguez A.J."/>
        </authorList>
    </citation>
    <scope>NUCLEOTIDE SEQUENCE</scope>
    <source>
        <strain evidence="11">DSM 23803</strain>
    </source>
</reference>
<dbReference type="SUPFAM" id="SSF48695">
    <property type="entry name" value="Multiheme cytochromes"/>
    <property type="match status" value="1"/>
</dbReference>
<dbReference type="GO" id="GO:0019645">
    <property type="term" value="P:anaerobic electron transport chain"/>
    <property type="evidence" value="ECO:0007669"/>
    <property type="project" value="TreeGrafter"/>
</dbReference>
<gene>
    <name evidence="11" type="ORF">L2749_14350</name>
</gene>